<dbReference type="EMBL" id="CAXDID020000439">
    <property type="protein sequence ID" value="CAL6091861.1"/>
    <property type="molecule type" value="Genomic_DNA"/>
</dbReference>
<evidence type="ECO:0000313" key="2">
    <source>
        <dbReference type="EMBL" id="CAL6091861.1"/>
    </source>
</evidence>
<keyword evidence="3" id="KW-1185">Reference proteome</keyword>
<organism evidence="2 3">
    <name type="scientific">Hexamita inflata</name>
    <dbReference type="NCBI Taxonomy" id="28002"/>
    <lineage>
        <taxon>Eukaryota</taxon>
        <taxon>Metamonada</taxon>
        <taxon>Diplomonadida</taxon>
        <taxon>Hexamitidae</taxon>
        <taxon>Hexamitinae</taxon>
        <taxon>Hexamita</taxon>
    </lineage>
</organism>
<keyword evidence="1" id="KW-1133">Transmembrane helix</keyword>
<evidence type="ECO:0000256" key="1">
    <source>
        <dbReference type="SAM" id="Phobius"/>
    </source>
</evidence>
<feature type="transmembrane region" description="Helical" evidence="1">
    <location>
        <begin position="109"/>
        <end position="142"/>
    </location>
</feature>
<evidence type="ECO:0000313" key="3">
    <source>
        <dbReference type="Proteomes" id="UP001642409"/>
    </source>
</evidence>
<feature type="transmembrane region" description="Helical" evidence="1">
    <location>
        <begin position="78"/>
        <end position="97"/>
    </location>
</feature>
<reference evidence="2 3" key="1">
    <citation type="submission" date="2024-07" db="EMBL/GenBank/DDBJ databases">
        <authorList>
            <person name="Akdeniz Z."/>
        </authorList>
    </citation>
    <scope>NUCLEOTIDE SEQUENCE [LARGE SCALE GENOMIC DNA]</scope>
</reference>
<gene>
    <name evidence="2" type="ORF">HINF_LOCUS65989</name>
</gene>
<feature type="transmembrane region" description="Helical" evidence="1">
    <location>
        <begin position="43"/>
        <end position="66"/>
    </location>
</feature>
<accession>A0ABP1LVD5</accession>
<name>A0ABP1LVD5_9EUKA</name>
<comment type="caution">
    <text evidence="2">The sequence shown here is derived from an EMBL/GenBank/DDBJ whole genome shotgun (WGS) entry which is preliminary data.</text>
</comment>
<proteinExistence type="predicted"/>
<keyword evidence="1" id="KW-0472">Membrane</keyword>
<sequence length="178" mass="20570">MYTQQTLQKQYNDNIITYVFLYFSFSNLFLQQSYITHQNSKQVTFVQTAILLVIYISSGFLAPIILEYIKMQGAAQGSSLLYAMPNSISMIFVLFVSQKESKILFLKKFWWQVILMSLIDVIGTTLTLFGQILCGSGVYIIIYSSLTAWSVQCRFSGYYWESYNACRNNFQFLCVLAK</sequence>
<feature type="transmembrane region" description="Helical" evidence="1">
    <location>
        <begin position="15"/>
        <end position="31"/>
    </location>
</feature>
<dbReference type="Proteomes" id="UP001642409">
    <property type="component" value="Unassembled WGS sequence"/>
</dbReference>
<protein>
    <submittedName>
        <fullName evidence="2">Uncharacterized protein</fullName>
    </submittedName>
</protein>
<keyword evidence="1" id="KW-0812">Transmembrane</keyword>